<evidence type="ECO:0000256" key="1">
    <source>
        <dbReference type="SAM" id="MobiDB-lite"/>
    </source>
</evidence>
<reference evidence="2" key="1">
    <citation type="submission" date="2020-05" db="EMBL/GenBank/DDBJ databases">
        <title>Mycena genomes resolve the evolution of fungal bioluminescence.</title>
        <authorList>
            <person name="Tsai I.J."/>
        </authorList>
    </citation>
    <scope>NUCLEOTIDE SEQUENCE</scope>
    <source>
        <strain evidence="2">110903Hualien_Pintung</strain>
    </source>
</reference>
<sequence>MPTPNVAESNPGPQDNSLGRRLLPQIWNSTRKYFLLVAWRSLVSDVLARTEAHVDMSGYGYDGSENELPSATYLRRFKLIQSSELTRVCKPRQNVFEIKDSDACRIF</sequence>
<accession>A0A8H6SBJ8</accession>
<feature type="compositionally biased region" description="Polar residues" evidence="1">
    <location>
        <begin position="1"/>
        <end position="17"/>
    </location>
</feature>
<protein>
    <submittedName>
        <fullName evidence="2">Uncharacterized protein</fullName>
    </submittedName>
</protein>
<name>A0A8H6SBJ8_MYCCL</name>
<feature type="region of interest" description="Disordered" evidence="1">
    <location>
        <begin position="1"/>
        <end position="20"/>
    </location>
</feature>
<dbReference type="EMBL" id="JACAZE010000018">
    <property type="protein sequence ID" value="KAF7295736.1"/>
    <property type="molecule type" value="Genomic_DNA"/>
</dbReference>
<evidence type="ECO:0000313" key="2">
    <source>
        <dbReference type="EMBL" id="KAF7295736.1"/>
    </source>
</evidence>
<proteinExistence type="predicted"/>
<organism evidence="2 3">
    <name type="scientific">Mycena chlorophos</name>
    <name type="common">Agaric fungus</name>
    <name type="synonym">Agaricus chlorophos</name>
    <dbReference type="NCBI Taxonomy" id="658473"/>
    <lineage>
        <taxon>Eukaryota</taxon>
        <taxon>Fungi</taxon>
        <taxon>Dikarya</taxon>
        <taxon>Basidiomycota</taxon>
        <taxon>Agaricomycotina</taxon>
        <taxon>Agaricomycetes</taxon>
        <taxon>Agaricomycetidae</taxon>
        <taxon>Agaricales</taxon>
        <taxon>Marasmiineae</taxon>
        <taxon>Mycenaceae</taxon>
        <taxon>Mycena</taxon>
    </lineage>
</organism>
<dbReference type="AlphaFoldDB" id="A0A8H6SBJ8"/>
<gene>
    <name evidence="2" type="ORF">HMN09_01115900</name>
</gene>
<comment type="caution">
    <text evidence="2">The sequence shown here is derived from an EMBL/GenBank/DDBJ whole genome shotgun (WGS) entry which is preliminary data.</text>
</comment>
<keyword evidence="3" id="KW-1185">Reference proteome</keyword>
<evidence type="ECO:0000313" key="3">
    <source>
        <dbReference type="Proteomes" id="UP000613580"/>
    </source>
</evidence>
<dbReference type="Proteomes" id="UP000613580">
    <property type="component" value="Unassembled WGS sequence"/>
</dbReference>